<dbReference type="SUPFAM" id="SSF56655">
    <property type="entry name" value="Carbohydrate phosphatase"/>
    <property type="match status" value="1"/>
</dbReference>
<feature type="binding site" evidence="2">
    <location>
        <position position="96"/>
    </location>
    <ligand>
        <name>Mg(2+)</name>
        <dbReference type="ChEBI" id="CHEBI:18420"/>
        <label>1</label>
        <note>catalytic</note>
    </ligand>
</feature>
<dbReference type="KEGG" id="sclo:SCLO_1031480"/>
<dbReference type="GO" id="GO:0000287">
    <property type="term" value="F:magnesium ion binding"/>
    <property type="evidence" value="ECO:0007669"/>
    <property type="project" value="UniProtKB-UniRule"/>
</dbReference>
<keyword evidence="1" id="KW-0997">Cell inner membrane</keyword>
<comment type="cofactor">
    <cofactor evidence="1 2">
        <name>Mg(2+)</name>
        <dbReference type="ChEBI" id="CHEBI:18420"/>
    </cofactor>
</comment>
<dbReference type="InterPro" id="IPR050725">
    <property type="entry name" value="CysQ/Inositol_MonoPase"/>
</dbReference>
<feature type="binding site" evidence="1">
    <location>
        <position position="74"/>
    </location>
    <ligand>
        <name>substrate</name>
    </ligand>
</feature>
<dbReference type="Gene3D" id="3.30.540.10">
    <property type="entry name" value="Fructose-1,6-Bisphosphatase, subunit A, domain 1"/>
    <property type="match status" value="1"/>
</dbReference>
<dbReference type="PANTHER" id="PTHR43028">
    <property type="entry name" value="3'(2'),5'-BISPHOSPHATE NUCLEOTIDASE 1"/>
    <property type="match status" value="1"/>
</dbReference>
<dbReference type="GO" id="GO:0050427">
    <property type="term" value="P:3'-phosphoadenosine 5'-phosphosulfate metabolic process"/>
    <property type="evidence" value="ECO:0007669"/>
    <property type="project" value="TreeGrafter"/>
</dbReference>
<keyword evidence="1" id="KW-1003">Cell membrane</keyword>
<evidence type="ECO:0000313" key="3">
    <source>
        <dbReference type="EMBL" id="BAV66188.1"/>
    </source>
</evidence>
<keyword evidence="1 2" id="KW-0479">Metal-binding</keyword>
<organism evidence="3 4">
    <name type="scientific">Sphingobium cloacae</name>
    <dbReference type="NCBI Taxonomy" id="120107"/>
    <lineage>
        <taxon>Bacteria</taxon>
        <taxon>Pseudomonadati</taxon>
        <taxon>Pseudomonadota</taxon>
        <taxon>Alphaproteobacteria</taxon>
        <taxon>Sphingomonadales</taxon>
        <taxon>Sphingomonadaceae</taxon>
        <taxon>Sphingobium</taxon>
    </lineage>
</organism>
<dbReference type="EC" id="3.1.3.7" evidence="1"/>
<dbReference type="OrthoDB" id="9785695at2"/>
<evidence type="ECO:0000256" key="2">
    <source>
        <dbReference type="PIRSR" id="PIRSR600760-2"/>
    </source>
</evidence>
<feature type="binding site" evidence="1">
    <location>
        <position position="95"/>
    </location>
    <ligand>
        <name>Mg(2+)</name>
        <dbReference type="ChEBI" id="CHEBI:18420"/>
        <label>1</label>
    </ligand>
</feature>
<name>A0A1E1F6N3_9SPHN</name>
<feature type="binding site" evidence="1">
    <location>
        <position position="225"/>
    </location>
    <ligand>
        <name>substrate</name>
    </ligand>
</feature>
<keyword evidence="1" id="KW-0472">Membrane</keyword>
<evidence type="ECO:0000313" key="4">
    <source>
        <dbReference type="Proteomes" id="UP000218272"/>
    </source>
</evidence>
<dbReference type="InterPro" id="IPR000760">
    <property type="entry name" value="Inositol_monophosphatase-like"/>
</dbReference>
<feature type="binding site" evidence="1">
    <location>
        <begin position="95"/>
        <end position="98"/>
    </location>
    <ligand>
        <name>substrate</name>
    </ligand>
</feature>
<feature type="binding site" evidence="2">
    <location>
        <position position="95"/>
    </location>
    <ligand>
        <name>Mg(2+)</name>
        <dbReference type="ChEBI" id="CHEBI:18420"/>
        <label>1</label>
        <note>catalytic</note>
    </ligand>
</feature>
<feature type="binding site" evidence="1">
    <location>
        <position position="96"/>
    </location>
    <ligand>
        <name>Mg(2+)</name>
        <dbReference type="ChEBI" id="CHEBI:18420"/>
        <label>2</label>
    </ligand>
</feature>
<dbReference type="GO" id="GO:0000103">
    <property type="term" value="P:sulfate assimilation"/>
    <property type="evidence" value="ECO:0007669"/>
    <property type="project" value="TreeGrafter"/>
</dbReference>
<dbReference type="CDD" id="cd01638">
    <property type="entry name" value="CysQ"/>
    <property type="match status" value="1"/>
</dbReference>
<dbReference type="HAMAP" id="MF_02095">
    <property type="entry name" value="CysQ"/>
    <property type="match status" value="1"/>
</dbReference>
<keyword evidence="1" id="KW-0378">Hydrolase</keyword>
<feature type="binding site" evidence="1">
    <location>
        <position position="225"/>
    </location>
    <ligand>
        <name>Mg(2+)</name>
        <dbReference type="ChEBI" id="CHEBI:18420"/>
        <label>2</label>
    </ligand>
</feature>
<dbReference type="InterPro" id="IPR006240">
    <property type="entry name" value="CysQ"/>
</dbReference>
<protein>
    <recommendedName>
        <fullName evidence="1">3'(2'),5'-bisphosphate nucleotidase CysQ</fullName>
        <ecNumber evidence="1">3.1.3.7</ecNumber>
    </recommendedName>
    <alternativeName>
        <fullName evidence="1">3'(2'),5-bisphosphonucleoside 3'(2')-phosphohydrolase</fullName>
    </alternativeName>
    <alternativeName>
        <fullName evidence="1">3'-phosphoadenosine 5'-phosphate phosphatase</fullName>
        <shortName evidence="1">PAP phosphatase</shortName>
    </alternativeName>
</protein>
<dbReference type="AlphaFoldDB" id="A0A1E1F6N3"/>
<comment type="subcellular location">
    <subcellularLocation>
        <location evidence="1">Cell inner membrane</location>
        <topology evidence="1">Peripheral membrane protein</topology>
        <orientation evidence="1">Cytoplasmic side</orientation>
    </subcellularLocation>
</comment>
<gene>
    <name evidence="1" type="primary">cysQ</name>
    <name evidence="3" type="ORF">SCLO_1031480</name>
</gene>
<feature type="binding site" evidence="2">
    <location>
        <position position="225"/>
    </location>
    <ligand>
        <name>Mg(2+)</name>
        <dbReference type="ChEBI" id="CHEBI:18420"/>
        <label>1</label>
        <note>catalytic</note>
    </ligand>
</feature>
<dbReference type="Gene3D" id="3.40.190.80">
    <property type="match status" value="1"/>
</dbReference>
<dbReference type="PANTHER" id="PTHR43028:SF5">
    <property type="entry name" value="3'(2'),5'-BISPHOSPHATE NUCLEOTIDASE 1"/>
    <property type="match status" value="1"/>
</dbReference>
<keyword evidence="4" id="KW-1185">Reference proteome</keyword>
<dbReference type="NCBIfam" id="TIGR01331">
    <property type="entry name" value="bisphos_cysQ"/>
    <property type="match status" value="1"/>
</dbReference>
<feature type="binding site" evidence="1">
    <location>
        <position position="93"/>
    </location>
    <ligand>
        <name>Mg(2+)</name>
        <dbReference type="ChEBI" id="CHEBI:18420"/>
        <label>1</label>
    </ligand>
</feature>
<dbReference type="EMBL" id="AP017655">
    <property type="protein sequence ID" value="BAV66188.1"/>
    <property type="molecule type" value="Genomic_DNA"/>
</dbReference>
<feature type="binding site" evidence="1 2">
    <location>
        <position position="93"/>
    </location>
    <ligand>
        <name>Mg(2+)</name>
        <dbReference type="ChEBI" id="CHEBI:18420"/>
        <label>2</label>
    </ligand>
</feature>
<comment type="catalytic activity">
    <reaction evidence="1">
        <text>adenosine 3',5'-bisphosphate + H2O = AMP + phosphate</text>
        <dbReference type="Rhea" id="RHEA:10040"/>
        <dbReference type="ChEBI" id="CHEBI:15377"/>
        <dbReference type="ChEBI" id="CHEBI:43474"/>
        <dbReference type="ChEBI" id="CHEBI:58343"/>
        <dbReference type="ChEBI" id="CHEBI:456215"/>
        <dbReference type="EC" id="3.1.3.7"/>
    </reaction>
</comment>
<dbReference type="Pfam" id="PF00459">
    <property type="entry name" value="Inositol_P"/>
    <property type="match status" value="1"/>
</dbReference>
<dbReference type="GO" id="GO:0005886">
    <property type="term" value="C:plasma membrane"/>
    <property type="evidence" value="ECO:0007669"/>
    <property type="project" value="UniProtKB-SubCell"/>
</dbReference>
<sequence>MPPSHRPVPISRIAAPLVAAAIEAGQAIMTIYDAGFSVEIKSDNSPVTQADAAGEKIILAALAQVAGDIPVIAEEEVAAGRIPRTDGTFFLVDPLDGTREFVQRRGDFTVNIALVEDRQPVFGIVYAPAKGRIFVGDVRGNAAWSAPVSREGAIGRRAPIHVRDRPRDGLSVVASQSHNTPETDAYLDQFDVAERLSFGSSLKICVVAAGEADLYPRLAPTCEWDIGAGDAILRAAGGKLLAPDGAPMRYGKDRFFNPGFVAAGDIDPPPIAPFMAA</sequence>
<evidence type="ECO:0000256" key="1">
    <source>
        <dbReference type="HAMAP-Rule" id="MF_02095"/>
    </source>
</evidence>
<accession>A0A1E1F6N3</accession>
<comment type="similarity">
    <text evidence="1">Belongs to the inositol monophosphatase superfamily. CysQ family.</text>
</comment>
<feature type="binding site" evidence="1">
    <location>
        <position position="74"/>
    </location>
    <ligand>
        <name>Mg(2+)</name>
        <dbReference type="ChEBI" id="CHEBI:18420"/>
        <label>1</label>
    </ligand>
</feature>
<proteinExistence type="inferred from homology"/>
<comment type="function">
    <text evidence="1">Converts adenosine-3',5'-bisphosphate (PAP) to AMP.</text>
</comment>
<feature type="binding site" evidence="2">
    <location>
        <position position="74"/>
    </location>
    <ligand>
        <name>Mg(2+)</name>
        <dbReference type="ChEBI" id="CHEBI:18420"/>
        <label>1</label>
        <note>catalytic</note>
    </ligand>
</feature>
<reference evidence="3 4" key="1">
    <citation type="submission" date="2016-10" db="EMBL/GenBank/DDBJ databases">
        <title>Complete Genome Sequence of the Nonylphenol-Degrading Bacterium Sphingobium cloacae JCM 10874T.</title>
        <authorList>
            <person name="Ootsuka M."/>
            <person name="Nishizawa T."/>
            <person name="Ohta H."/>
        </authorList>
    </citation>
    <scope>NUCLEOTIDE SEQUENCE [LARGE SCALE GENOMIC DNA]</scope>
    <source>
        <strain evidence="3 4">JCM 10874</strain>
    </source>
</reference>
<dbReference type="Proteomes" id="UP000218272">
    <property type="component" value="Chromosome SCLO_1"/>
</dbReference>
<dbReference type="PRINTS" id="PR00377">
    <property type="entry name" value="IMPHPHTASES"/>
</dbReference>
<dbReference type="GO" id="GO:0008441">
    <property type="term" value="F:3'(2'),5'-bisphosphate nucleotidase activity"/>
    <property type="evidence" value="ECO:0007669"/>
    <property type="project" value="UniProtKB-UniRule"/>
</dbReference>
<keyword evidence="1 2" id="KW-0460">Magnesium</keyword>